<reference evidence="7" key="1">
    <citation type="submission" date="2018-01" db="EMBL/GenBank/DDBJ databases">
        <authorList>
            <person name="Li J."/>
        </authorList>
    </citation>
    <scope>NUCLEOTIDE SEQUENCE [LARGE SCALE GENOMIC DNA]</scope>
    <source>
        <strain evidence="7">2184</strain>
    </source>
</reference>
<evidence type="ECO:0000259" key="5">
    <source>
        <dbReference type="PROSITE" id="PS50987"/>
    </source>
</evidence>
<dbReference type="InterPro" id="IPR036388">
    <property type="entry name" value="WH-like_DNA-bd_sf"/>
</dbReference>
<evidence type="ECO:0000256" key="1">
    <source>
        <dbReference type="ARBA" id="ARBA00023015"/>
    </source>
</evidence>
<evidence type="ECO:0000256" key="4">
    <source>
        <dbReference type="SAM" id="MobiDB-lite"/>
    </source>
</evidence>
<keyword evidence="7" id="KW-1185">Reference proteome</keyword>
<dbReference type="Proteomes" id="UP000244754">
    <property type="component" value="Chromosome"/>
</dbReference>
<feature type="region of interest" description="Disordered" evidence="4">
    <location>
        <begin position="112"/>
        <end position="151"/>
    </location>
</feature>
<protein>
    <submittedName>
        <fullName evidence="6">Transcriptional regulator</fullName>
    </submittedName>
</protein>
<evidence type="ECO:0000313" key="6">
    <source>
        <dbReference type="EMBL" id="AWB84459.1"/>
    </source>
</evidence>
<dbReference type="SUPFAM" id="SSF46785">
    <property type="entry name" value="Winged helix' DNA-binding domain"/>
    <property type="match status" value="1"/>
</dbReference>
<dbReference type="InterPro" id="IPR051011">
    <property type="entry name" value="Metal_resp_trans_reg"/>
</dbReference>
<organism evidence="6 7">
    <name type="scientific">Corynebacterium liangguodongii</name>
    <dbReference type="NCBI Taxonomy" id="2079535"/>
    <lineage>
        <taxon>Bacteria</taxon>
        <taxon>Bacillati</taxon>
        <taxon>Actinomycetota</taxon>
        <taxon>Actinomycetes</taxon>
        <taxon>Mycobacteriales</taxon>
        <taxon>Corynebacteriaceae</taxon>
        <taxon>Corynebacterium</taxon>
    </lineage>
</organism>
<dbReference type="OrthoDB" id="3400172at2"/>
<evidence type="ECO:0000256" key="2">
    <source>
        <dbReference type="ARBA" id="ARBA00023125"/>
    </source>
</evidence>
<accession>A0A2S0WFC3</accession>
<dbReference type="CDD" id="cd00090">
    <property type="entry name" value="HTH_ARSR"/>
    <property type="match status" value="1"/>
</dbReference>
<dbReference type="SMART" id="SM00418">
    <property type="entry name" value="HTH_ARSR"/>
    <property type="match status" value="1"/>
</dbReference>
<keyword evidence="2" id="KW-0238">DNA-binding</keyword>
<dbReference type="KEGG" id="clia:C3E79_08165"/>
<name>A0A2S0WFC3_9CORY</name>
<dbReference type="EMBL" id="CP026948">
    <property type="protein sequence ID" value="AWB84459.1"/>
    <property type="molecule type" value="Genomic_DNA"/>
</dbReference>
<dbReference type="NCBIfam" id="NF033788">
    <property type="entry name" value="HTH_metalloreg"/>
    <property type="match status" value="1"/>
</dbReference>
<dbReference type="Gene3D" id="1.10.10.10">
    <property type="entry name" value="Winged helix-like DNA-binding domain superfamily/Winged helix DNA-binding domain"/>
    <property type="match status" value="1"/>
</dbReference>
<keyword evidence="1" id="KW-0805">Transcription regulation</keyword>
<dbReference type="GO" id="GO:0003700">
    <property type="term" value="F:DNA-binding transcription factor activity"/>
    <property type="evidence" value="ECO:0007669"/>
    <property type="project" value="InterPro"/>
</dbReference>
<dbReference type="PRINTS" id="PR00778">
    <property type="entry name" value="HTHARSR"/>
</dbReference>
<dbReference type="InterPro" id="IPR011991">
    <property type="entry name" value="ArsR-like_HTH"/>
</dbReference>
<dbReference type="PROSITE" id="PS50987">
    <property type="entry name" value="HTH_ARSR_2"/>
    <property type="match status" value="1"/>
</dbReference>
<gene>
    <name evidence="6" type="ORF">C3E79_08165</name>
</gene>
<dbReference type="PANTHER" id="PTHR43132">
    <property type="entry name" value="ARSENICAL RESISTANCE OPERON REPRESSOR ARSR-RELATED"/>
    <property type="match status" value="1"/>
</dbReference>
<dbReference type="RefSeq" id="WP_108404468.1">
    <property type="nucleotide sequence ID" value="NZ_CP026948.1"/>
</dbReference>
<dbReference type="InterPro" id="IPR001845">
    <property type="entry name" value="HTH_ArsR_DNA-bd_dom"/>
</dbReference>
<dbReference type="GO" id="GO:0003677">
    <property type="term" value="F:DNA binding"/>
    <property type="evidence" value="ECO:0007669"/>
    <property type="project" value="UniProtKB-KW"/>
</dbReference>
<feature type="domain" description="HTH arsR-type" evidence="5">
    <location>
        <begin position="4"/>
        <end position="98"/>
    </location>
</feature>
<keyword evidence="3" id="KW-0804">Transcription</keyword>
<dbReference type="PANTHER" id="PTHR43132:SF2">
    <property type="entry name" value="ARSENICAL RESISTANCE OPERON REPRESSOR ARSR-RELATED"/>
    <property type="match status" value="1"/>
</dbReference>
<sequence>MDDAQPIDLELAAGLVSALDSPLRLRILLLLSSQPHVVHQLVRKLEKSQPLISQHLRVLKQSHLVEYTRTGREVVYELAHPEIIEVIRELGDLAAHLKEGARTLVDDLAARRANSEGRSPQASAAIIGPPADVRAERDPGLRPATARPSHE</sequence>
<dbReference type="InterPro" id="IPR036390">
    <property type="entry name" value="WH_DNA-bd_sf"/>
</dbReference>
<dbReference type="Pfam" id="PF01022">
    <property type="entry name" value="HTH_5"/>
    <property type="match status" value="1"/>
</dbReference>
<dbReference type="AlphaFoldDB" id="A0A2S0WFC3"/>
<proteinExistence type="predicted"/>
<evidence type="ECO:0000256" key="3">
    <source>
        <dbReference type="ARBA" id="ARBA00023163"/>
    </source>
</evidence>
<evidence type="ECO:0000313" key="7">
    <source>
        <dbReference type="Proteomes" id="UP000244754"/>
    </source>
</evidence>